<protein>
    <submittedName>
        <fullName evidence="1">Uncharacterized protein</fullName>
    </submittedName>
</protein>
<accession>A0ABW3ZIU3</accession>
<organism evidence="1 2">
    <name type="scientific">Litorisediminicola beolgyonensis</name>
    <dbReference type="NCBI Taxonomy" id="1173614"/>
    <lineage>
        <taxon>Bacteria</taxon>
        <taxon>Pseudomonadati</taxon>
        <taxon>Pseudomonadota</taxon>
        <taxon>Alphaproteobacteria</taxon>
        <taxon>Rhodobacterales</taxon>
        <taxon>Paracoccaceae</taxon>
        <taxon>Litorisediminicola</taxon>
    </lineage>
</organism>
<dbReference type="Proteomes" id="UP001597135">
    <property type="component" value="Unassembled WGS sequence"/>
</dbReference>
<keyword evidence="2" id="KW-1185">Reference proteome</keyword>
<dbReference type="RefSeq" id="WP_386803694.1">
    <property type="nucleotide sequence ID" value="NZ_JBHTMU010000018.1"/>
</dbReference>
<dbReference type="EMBL" id="JBHTMU010000018">
    <property type="protein sequence ID" value="MFD1343077.1"/>
    <property type="molecule type" value="Genomic_DNA"/>
</dbReference>
<evidence type="ECO:0000313" key="1">
    <source>
        <dbReference type="EMBL" id="MFD1343077.1"/>
    </source>
</evidence>
<comment type="caution">
    <text evidence="1">The sequence shown here is derived from an EMBL/GenBank/DDBJ whole genome shotgun (WGS) entry which is preliminary data.</text>
</comment>
<proteinExistence type="predicted"/>
<name>A0ABW3ZIU3_9RHOB</name>
<gene>
    <name evidence="1" type="ORF">ACFQ4E_11660</name>
</gene>
<sequence>MIELLFVACLSTAPNECQERSMLYTDVTPMACMMGAQPELAKWVNQHPNMRISSWKCQMVQTAEKEA</sequence>
<evidence type="ECO:0000313" key="2">
    <source>
        <dbReference type="Proteomes" id="UP001597135"/>
    </source>
</evidence>
<reference evidence="2" key="1">
    <citation type="journal article" date="2019" name="Int. J. Syst. Evol. Microbiol.">
        <title>The Global Catalogue of Microorganisms (GCM) 10K type strain sequencing project: providing services to taxonomists for standard genome sequencing and annotation.</title>
        <authorList>
            <consortium name="The Broad Institute Genomics Platform"/>
            <consortium name="The Broad Institute Genome Sequencing Center for Infectious Disease"/>
            <person name="Wu L."/>
            <person name="Ma J."/>
        </authorList>
    </citation>
    <scope>NUCLEOTIDE SEQUENCE [LARGE SCALE GENOMIC DNA]</scope>
    <source>
        <strain evidence="2">CCUG 62953</strain>
    </source>
</reference>